<comment type="caution">
    <text evidence="2">The sequence shown here is derived from an EMBL/GenBank/DDBJ whole genome shotgun (WGS) entry which is preliminary data.</text>
</comment>
<dbReference type="Pfam" id="PF13649">
    <property type="entry name" value="Methyltransf_25"/>
    <property type="match status" value="1"/>
</dbReference>
<dbReference type="GO" id="GO:0008168">
    <property type="term" value="F:methyltransferase activity"/>
    <property type="evidence" value="ECO:0007669"/>
    <property type="project" value="UniProtKB-KW"/>
</dbReference>
<feature type="domain" description="Methyltransferase" evidence="1">
    <location>
        <begin position="39"/>
        <end position="132"/>
    </location>
</feature>
<dbReference type="InterPro" id="IPR041698">
    <property type="entry name" value="Methyltransf_25"/>
</dbReference>
<evidence type="ECO:0000259" key="1">
    <source>
        <dbReference type="Pfam" id="PF13649"/>
    </source>
</evidence>
<dbReference type="AlphaFoldDB" id="A0A933NV07"/>
<name>A0A933NV07_9HYPH</name>
<dbReference type="GO" id="GO:0032259">
    <property type="term" value="P:methylation"/>
    <property type="evidence" value="ECO:0007669"/>
    <property type="project" value="UniProtKB-KW"/>
</dbReference>
<dbReference type="Gene3D" id="3.40.50.150">
    <property type="entry name" value="Vaccinia Virus protein VP39"/>
    <property type="match status" value="1"/>
</dbReference>
<protein>
    <submittedName>
        <fullName evidence="2">Methyltransferase domain-containing protein</fullName>
    </submittedName>
</protein>
<keyword evidence="2" id="KW-0489">Methyltransferase</keyword>
<gene>
    <name evidence="2" type="ORF">HY834_01295</name>
</gene>
<evidence type="ECO:0000313" key="3">
    <source>
        <dbReference type="Proteomes" id="UP000782610"/>
    </source>
</evidence>
<reference evidence="2" key="1">
    <citation type="submission" date="2020-07" db="EMBL/GenBank/DDBJ databases">
        <title>Huge and variable diversity of episymbiotic CPR bacteria and DPANN archaea in groundwater ecosystems.</title>
        <authorList>
            <person name="He C.Y."/>
            <person name="Keren R."/>
            <person name="Whittaker M."/>
            <person name="Farag I.F."/>
            <person name="Doudna J."/>
            <person name="Cate J.H.D."/>
            <person name="Banfield J.F."/>
        </authorList>
    </citation>
    <scope>NUCLEOTIDE SEQUENCE</scope>
    <source>
        <strain evidence="2">NC_groundwater_1586_Pr3_B-0.1um_66_15</strain>
    </source>
</reference>
<proteinExistence type="predicted"/>
<dbReference type="EMBL" id="JACRAF010000004">
    <property type="protein sequence ID" value="MBI4920359.1"/>
    <property type="molecule type" value="Genomic_DNA"/>
</dbReference>
<organism evidence="2 3">
    <name type="scientific">Devosia nanyangense</name>
    <dbReference type="NCBI Taxonomy" id="1228055"/>
    <lineage>
        <taxon>Bacteria</taxon>
        <taxon>Pseudomonadati</taxon>
        <taxon>Pseudomonadota</taxon>
        <taxon>Alphaproteobacteria</taxon>
        <taxon>Hyphomicrobiales</taxon>
        <taxon>Devosiaceae</taxon>
        <taxon>Devosia</taxon>
    </lineage>
</organism>
<dbReference type="InterPro" id="IPR029063">
    <property type="entry name" value="SAM-dependent_MTases_sf"/>
</dbReference>
<dbReference type="PANTHER" id="PTHR43591">
    <property type="entry name" value="METHYLTRANSFERASE"/>
    <property type="match status" value="1"/>
</dbReference>
<dbReference type="Gene3D" id="2.20.130.10">
    <property type="entry name" value="CAC2371-like domains"/>
    <property type="match status" value="1"/>
</dbReference>
<dbReference type="SUPFAM" id="SSF53335">
    <property type="entry name" value="S-adenosyl-L-methionine-dependent methyltransferases"/>
    <property type="match status" value="1"/>
</dbReference>
<keyword evidence="2" id="KW-0808">Transferase</keyword>
<accession>A0A933NV07</accession>
<dbReference type="Proteomes" id="UP000782610">
    <property type="component" value="Unassembled WGS sequence"/>
</dbReference>
<dbReference type="CDD" id="cd02440">
    <property type="entry name" value="AdoMet_MTases"/>
    <property type="match status" value="1"/>
</dbReference>
<sequence length="242" mass="26274">MPDAHYDDPRLAVLYDLDSGWSPDRDFYLELASPPPQAILDLGCRTGLIADAYVARGHAVTGVDPSPAMLDVARKKPNGATIDWVLASAETYRSAKRFDLIIMTGHAFQVLLDDAAIAAAFATIRVHLAPGGRAVFESRNPALDWSAKWVGGDADLVHGDMTVHYSRRILSRTADLLTFEQHYAFPDETLISTSTLRFPTRAEVETLLSRAGLTAESVLGDWSGGPLDPTTSEEMIFTVSAA</sequence>
<evidence type="ECO:0000313" key="2">
    <source>
        <dbReference type="EMBL" id="MBI4920359.1"/>
    </source>
</evidence>